<keyword evidence="1" id="KW-0175">Coiled coil</keyword>
<name>A0AA43BMS2_ACIJO</name>
<reference evidence="3" key="1">
    <citation type="submission" date="2022-09" db="EMBL/GenBank/DDBJ databases">
        <title>Intensive care unit water sources are persistently colonized with multi-drug resistant bacteria and are the site of extensive horizontal gene transfer of antibiotic resistance genes.</title>
        <authorList>
            <person name="Diorio-Toth L."/>
        </authorList>
    </citation>
    <scope>NUCLEOTIDE SEQUENCE</scope>
    <source>
        <strain evidence="3">GD03649</strain>
    </source>
</reference>
<dbReference type="RefSeq" id="WP_227554953.1">
    <property type="nucleotide sequence ID" value="NZ_CP059080.1"/>
</dbReference>
<keyword evidence="2" id="KW-0812">Transmembrane</keyword>
<keyword evidence="2" id="KW-1133">Transmembrane helix</keyword>
<feature type="coiled-coil region" evidence="1">
    <location>
        <begin position="65"/>
        <end position="103"/>
    </location>
</feature>
<accession>A0AA43BMS2</accession>
<proteinExistence type="predicted"/>
<gene>
    <name evidence="3" type="ORF">N5J46_10065</name>
</gene>
<feature type="transmembrane region" description="Helical" evidence="2">
    <location>
        <begin position="9"/>
        <end position="29"/>
    </location>
</feature>
<evidence type="ECO:0000313" key="3">
    <source>
        <dbReference type="EMBL" id="MDH2172764.1"/>
    </source>
</evidence>
<keyword evidence="2" id="KW-0472">Membrane</keyword>
<evidence type="ECO:0000256" key="1">
    <source>
        <dbReference type="SAM" id="Coils"/>
    </source>
</evidence>
<sequence length="239" mass="27621">MNQKNLNRAIVITVIWLGGIGLTWIFGSLKSPESLNELGDFLAGVFAPIAFLWLILGYIQQGKQLDQNTRALEQQEKALNLQIEEMRESVKQQTELAEIQQKQFDAMNYASNPNLLISSCECEIYSGGYSEEENEVNDLCRLNLKIFNKGIGEALDIRIEVNNKKFLISERIFVDEVINEVIYLEPDLVKLSKNLDFLNVEFTLICANKFNSQIKEHYEIEVYFIEDSWETERVNIIKR</sequence>
<dbReference type="EMBL" id="JAOCLH010000017">
    <property type="protein sequence ID" value="MDH2172764.1"/>
    <property type="molecule type" value="Genomic_DNA"/>
</dbReference>
<dbReference type="AlphaFoldDB" id="A0AA43BMS2"/>
<feature type="transmembrane region" description="Helical" evidence="2">
    <location>
        <begin position="41"/>
        <end position="59"/>
    </location>
</feature>
<evidence type="ECO:0000313" key="4">
    <source>
        <dbReference type="Proteomes" id="UP001162261"/>
    </source>
</evidence>
<dbReference type="Proteomes" id="UP001162261">
    <property type="component" value="Unassembled WGS sequence"/>
</dbReference>
<protein>
    <submittedName>
        <fullName evidence="3">Uncharacterized protein</fullName>
    </submittedName>
</protein>
<comment type="caution">
    <text evidence="3">The sequence shown here is derived from an EMBL/GenBank/DDBJ whole genome shotgun (WGS) entry which is preliminary data.</text>
</comment>
<evidence type="ECO:0000256" key="2">
    <source>
        <dbReference type="SAM" id="Phobius"/>
    </source>
</evidence>
<organism evidence="3 4">
    <name type="scientific">Acinetobacter johnsonii</name>
    <dbReference type="NCBI Taxonomy" id="40214"/>
    <lineage>
        <taxon>Bacteria</taxon>
        <taxon>Pseudomonadati</taxon>
        <taxon>Pseudomonadota</taxon>
        <taxon>Gammaproteobacteria</taxon>
        <taxon>Moraxellales</taxon>
        <taxon>Moraxellaceae</taxon>
        <taxon>Acinetobacter</taxon>
    </lineage>
</organism>